<name>A0A1H9TBP4_9BACI</name>
<reference evidence="2 3" key="1">
    <citation type="submission" date="2016-10" db="EMBL/GenBank/DDBJ databases">
        <authorList>
            <person name="de Groot N.N."/>
        </authorList>
    </citation>
    <scope>NUCLEOTIDE SEQUENCE [LARGE SCALE GENOMIC DNA]</scope>
    <source>
        <strain evidence="2 3">CGMCC 1.7727</strain>
    </source>
</reference>
<dbReference type="SUPFAM" id="SSF51182">
    <property type="entry name" value="RmlC-like cupins"/>
    <property type="match status" value="1"/>
</dbReference>
<dbReference type="InterPro" id="IPR014710">
    <property type="entry name" value="RmlC-like_jellyroll"/>
</dbReference>
<dbReference type="STRING" id="531814.SAMN04487944_11370"/>
<evidence type="ECO:0000313" key="3">
    <source>
        <dbReference type="Proteomes" id="UP000199687"/>
    </source>
</evidence>
<dbReference type="RefSeq" id="WP_245711675.1">
    <property type="nucleotide sequence ID" value="NZ_FOGL01000013.1"/>
</dbReference>
<evidence type="ECO:0000313" key="2">
    <source>
        <dbReference type="EMBL" id="SER94209.1"/>
    </source>
</evidence>
<dbReference type="InterPro" id="IPR013096">
    <property type="entry name" value="Cupin_2"/>
</dbReference>
<protein>
    <submittedName>
        <fullName evidence="2">Cupin domain-containing protein</fullName>
    </submittedName>
</protein>
<sequence>MHKPTLKEKSTHGTPLFPLHIYSKVREREYHVDFHWHEELEFIFVEDGVIEVTINSETRHVTKGQFIFINSGDLHKVTSKGRSIHHAIVFHPQILNFDYPDISESSIINPQ</sequence>
<keyword evidence="3" id="KW-1185">Reference proteome</keyword>
<accession>A0A1H9TBP4</accession>
<evidence type="ECO:0000259" key="1">
    <source>
        <dbReference type="Pfam" id="PF07883"/>
    </source>
</evidence>
<dbReference type="EMBL" id="FOGL01000013">
    <property type="protein sequence ID" value="SER94209.1"/>
    <property type="molecule type" value="Genomic_DNA"/>
</dbReference>
<organism evidence="2 3">
    <name type="scientific">Gracilibacillus ureilyticus</name>
    <dbReference type="NCBI Taxonomy" id="531814"/>
    <lineage>
        <taxon>Bacteria</taxon>
        <taxon>Bacillati</taxon>
        <taxon>Bacillota</taxon>
        <taxon>Bacilli</taxon>
        <taxon>Bacillales</taxon>
        <taxon>Bacillaceae</taxon>
        <taxon>Gracilibacillus</taxon>
    </lineage>
</organism>
<dbReference type="Gene3D" id="2.60.120.10">
    <property type="entry name" value="Jelly Rolls"/>
    <property type="match status" value="1"/>
</dbReference>
<dbReference type="Pfam" id="PF07883">
    <property type="entry name" value="Cupin_2"/>
    <property type="match status" value="1"/>
</dbReference>
<proteinExistence type="predicted"/>
<feature type="domain" description="Cupin type-2" evidence="1">
    <location>
        <begin position="32"/>
        <end position="81"/>
    </location>
</feature>
<dbReference type="Proteomes" id="UP000199687">
    <property type="component" value="Unassembled WGS sequence"/>
</dbReference>
<dbReference type="InterPro" id="IPR011051">
    <property type="entry name" value="RmlC_Cupin_sf"/>
</dbReference>
<dbReference type="AlphaFoldDB" id="A0A1H9TBP4"/>
<gene>
    <name evidence="2" type="ORF">SAMN04487944_11370</name>
</gene>